<sequence length="63" mass="7201">MKYLISFIVDTGIVIALAFVGFEIVFFITGLWFIALLPAVSSLFWWVRRGRSYANLLPYPATK</sequence>
<dbReference type="EMBL" id="RAQO01000004">
    <property type="protein sequence ID" value="RKF19473.1"/>
    <property type="molecule type" value="Genomic_DNA"/>
</dbReference>
<protein>
    <submittedName>
        <fullName evidence="2">Uncharacterized protein</fullName>
    </submittedName>
</protein>
<keyword evidence="1" id="KW-0812">Transmembrane</keyword>
<dbReference type="AlphaFoldDB" id="A0A420EFN5"/>
<name>A0A420EFN5_9ALTE</name>
<gene>
    <name evidence="2" type="ORF">DBZ36_03130</name>
</gene>
<dbReference type="Proteomes" id="UP000286482">
    <property type="component" value="Unassembled WGS sequence"/>
</dbReference>
<accession>A0A420EFN5</accession>
<organism evidence="2 3">
    <name type="scientific">Alginatibacterium sediminis</name>
    <dbReference type="NCBI Taxonomy" id="2164068"/>
    <lineage>
        <taxon>Bacteria</taxon>
        <taxon>Pseudomonadati</taxon>
        <taxon>Pseudomonadota</taxon>
        <taxon>Gammaproteobacteria</taxon>
        <taxon>Alteromonadales</taxon>
        <taxon>Alteromonadaceae</taxon>
        <taxon>Alginatibacterium</taxon>
    </lineage>
</organism>
<evidence type="ECO:0000313" key="2">
    <source>
        <dbReference type="EMBL" id="RKF19473.1"/>
    </source>
</evidence>
<evidence type="ECO:0000313" key="3">
    <source>
        <dbReference type="Proteomes" id="UP000286482"/>
    </source>
</evidence>
<comment type="caution">
    <text evidence="2">The sequence shown here is derived from an EMBL/GenBank/DDBJ whole genome shotgun (WGS) entry which is preliminary data.</text>
</comment>
<reference evidence="2 3" key="1">
    <citation type="submission" date="2018-09" db="EMBL/GenBank/DDBJ databases">
        <authorList>
            <person name="Wang Z."/>
        </authorList>
    </citation>
    <scope>NUCLEOTIDE SEQUENCE [LARGE SCALE GENOMIC DNA]</scope>
    <source>
        <strain evidence="2 3">ALS 81</strain>
    </source>
</reference>
<keyword evidence="1" id="KW-0472">Membrane</keyword>
<evidence type="ECO:0000256" key="1">
    <source>
        <dbReference type="SAM" id="Phobius"/>
    </source>
</evidence>
<proteinExistence type="predicted"/>
<keyword evidence="1" id="KW-1133">Transmembrane helix</keyword>
<keyword evidence="3" id="KW-1185">Reference proteome</keyword>
<feature type="transmembrane region" description="Helical" evidence="1">
    <location>
        <begin position="7"/>
        <end position="25"/>
    </location>
</feature>
<dbReference type="RefSeq" id="WP_120353479.1">
    <property type="nucleotide sequence ID" value="NZ_RAQO01000004.1"/>
</dbReference>